<dbReference type="InterPro" id="IPR050229">
    <property type="entry name" value="GlpE_sulfurtransferase"/>
</dbReference>
<reference evidence="2" key="1">
    <citation type="journal article" date="2020" name="mSystems">
        <title>Genome- and Community-Level Interaction Insights into Carbon Utilization and Element Cycling Functions of Hydrothermarchaeota in Hydrothermal Sediment.</title>
        <authorList>
            <person name="Zhou Z."/>
            <person name="Liu Y."/>
            <person name="Xu W."/>
            <person name="Pan J."/>
            <person name="Luo Z.H."/>
            <person name="Li M."/>
        </authorList>
    </citation>
    <scope>NUCLEOTIDE SEQUENCE [LARGE SCALE GENOMIC DNA]</scope>
    <source>
        <strain evidence="2">SpSt-402</strain>
    </source>
</reference>
<organism evidence="2">
    <name type="scientific">Oscillatoriales cyanobacterium SpSt-402</name>
    <dbReference type="NCBI Taxonomy" id="2282168"/>
    <lineage>
        <taxon>Bacteria</taxon>
        <taxon>Bacillati</taxon>
        <taxon>Cyanobacteriota</taxon>
        <taxon>Cyanophyceae</taxon>
        <taxon>Oscillatoriophycideae</taxon>
        <taxon>Oscillatoriales</taxon>
    </lineage>
</organism>
<dbReference type="SMART" id="SM00450">
    <property type="entry name" value="RHOD"/>
    <property type="match status" value="1"/>
</dbReference>
<dbReference type="PANTHER" id="PTHR43031:SF1">
    <property type="entry name" value="PYRIDINE NUCLEOTIDE-DISULPHIDE OXIDOREDUCTASE"/>
    <property type="match status" value="1"/>
</dbReference>
<dbReference type="PROSITE" id="PS50206">
    <property type="entry name" value="RHODANESE_3"/>
    <property type="match status" value="1"/>
</dbReference>
<dbReference type="PANTHER" id="PTHR43031">
    <property type="entry name" value="FAD-DEPENDENT OXIDOREDUCTASE"/>
    <property type="match status" value="1"/>
</dbReference>
<comment type="caution">
    <text evidence="2">The sequence shown here is derived from an EMBL/GenBank/DDBJ whole genome shotgun (WGS) entry which is preliminary data.</text>
</comment>
<feature type="domain" description="Rhodanese" evidence="1">
    <location>
        <begin position="70"/>
        <end position="159"/>
    </location>
</feature>
<accession>A0A832H4A7</accession>
<dbReference type="InterPro" id="IPR001763">
    <property type="entry name" value="Rhodanese-like_dom"/>
</dbReference>
<evidence type="ECO:0000313" key="2">
    <source>
        <dbReference type="EMBL" id="HGW94747.1"/>
    </source>
</evidence>
<dbReference type="InterPro" id="IPR036873">
    <property type="entry name" value="Rhodanese-like_dom_sf"/>
</dbReference>
<sequence length="191" mass="21399">MDNIQENLDRAAREVPENFQKAHEAEENAVERAKDAFKNQAEKLPVPTPPAAVFHSKATAHELKSRLNWGEPNLTILDARDRESFYGCHILGALNTPVDMLPDAVDLTLQRKRDIYIYAASNEQAQTAAQKLREAGFQRVAELQGGLESWMEIGGSIDGSQTQFDPGPEAYNVFSRLKAFSEVRAKEKQMK</sequence>
<evidence type="ECO:0000259" key="1">
    <source>
        <dbReference type="PROSITE" id="PS50206"/>
    </source>
</evidence>
<dbReference type="Gene3D" id="3.40.250.10">
    <property type="entry name" value="Rhodanese-like domain"/>
    <property type="match status" value="1"/>
</dbReference>
<protein>
    <submittedName>
        <fullName evidence="2">Rhodanese-like domain-containing protein</fullName>
    </submittedName>
</protein>
<gene>
    <name evidence="2" type="ORF">ENR47_10760</name>
</gene>
<dbReference type="CDD" id="cd00158">
    <property type="entry name" value="RHOD"/>
    <property type="match status" value="1"/>
</dbReference>
<name>A0A832H4A7_9CYAN</name>
<dbReference type="Pfam" id="PF00581">
    <property type="entry name" value="Rhodanese"/>
    <property type="match status" value="1"/>
</dbReference>
<proteinExistence type="predicted"/>
<dbReference type="AlphaFoldDB" id="A0A832H4A7"/>
<dbReference type="SUPFAM" id="SSF52821">
    <property type="entry name" value="Rhodanese/Cell cycle control phosphatase"/>
    <property type="match status" value="1"/>
</dbReference>
<dbReference type="EMBL" id="DSRD01000669">
    <property type="protein sequence ID" value="HGW94747.1"/>
    <property type="molecule type" value="Genomic_DNA"/>
</dbReference>